<sequence>MGAFSAHADPTDSDAPASTNVKAAMSADSLRMRSYSLVSSRVEQATVQSGWVDQLVKSMTRRDTSKVSRISYID</sequence>
<dbReference type="EMBL" id="BMNC01000004">
    <property type="protein sequence ID" value="GGM94338.1"/>
    <property type="molecule type" value="Genomic_DNA"/>
</dbReference>
<dbReference type="Proteomes" id="UP000597656">
    <property type="component" value="Unassembled WGS sequence"/>
</dbReference>
<accession>A0ABQ2I1B2</accession>
<keyword evidence="2" id="KW-1185">Reference proteome</keyword>
<reference evidence="2" key="1">
    <citation type="journal article" date="2019" name="Int. J. Syst. Evol. Microbiol.">
        <title>The Global Catalogue of Microorganisms (GCM) 10K type strain sequencing project: providing services to taxonomists for standard genome sequencing and annotation.</title>
        <authorList>
            <consortium name="The Broad Institute Genomics Platform"/>
            <consortium name="The Broad Institute Genome Sequencing Center for Infectious Disease"/>
            <person name="Wu L."/>
            <person name="Ma J."/>
        </authorList>
    </citation>
    <scope>NUCLEOTIDE SEQUENCE [LARGE SCALE GENOMIC DNA]</scope>
    <source>
        <strain evidence="2">CGMCC 4.7319</strain>
    </source>
</reference>
<organism evidence="1 2">
    <name type="scientific">Lentzea pudingi</name>
    <dbReference type="NCBI Taxonomy" id="1789439"/>
    <lineage>
        <taxon>Bacteria</taxon>
        <taxon>Bacillati</taxon>
        <taxon>Actinomycetota</taxon>
        <taxon>Actinomycetes</taxon>
        <taxon>Pseudonocardiales</taxon>
        <taxon>Pseudonocardiaceae</taxon>
        <taxon>Lentzea</taxon>
    </lineage>
</organism>
<gene>
    <name evidence="1" type="ORF">GCM10011609_34760</name>
</gene>
<evidence type="ECO:0000313" key="2">
    <source>
        <dbReference type="Proteomes" id="UP000597656"/>
    </source>
</evidence>
<name>A0ABQ2I1B2_9PSEU</name>
<evidence type="ECO:0000313" key="1">
    <source>
        <dbReference type="EMBL" id="GGM94338.1"/>
    </source>
</evidence>
<protein>
    <submittedName>
        <fullName evidence="1">Uncharacterized protein</fullName>
    </submittedName>
</protein>
<comment type="caution">
    <text evidence="1">The sequence shown here is derived from an EMBL/GenBank/DDBJ whole genome shotgun (WGS) entry which is preliminary data.</text>
</comment>
<proteinExistence type="predicted"/>